<reference evidence="3 4" key="1">
    <citation type="submission" date="2020-04" db="EMBL/GenBank/DDBJ databases">
        <title>Complete genome of a Psychrophilic, Marine, Gas Vacuolate Bacterium Polaromonas vacuolata KCTC 22033T.</title>
        <authorList>
            <person name="Hwang K."/>
            <person name="Kim K.M."/>
        </authorList>
    </citation>
    <scope>NUCLEOTIDE SEQUENCE [LARGE SCALE GENOMIC DNA]</scope>
    <source>
        <strain evidence="3 4">KCTC 22033</strain>
    </source>
</reference>
<evidence type="ECO:0000256" key="1">
    <source>
        <dbReference type="SAM" id="Phobius"/>
    </source>
</evidence>
<gene>
    <name evidence="3" type="ORF">HC248_00718</name>
</gene>
<keyword evidence="1" id="KW-0472">Membrane</keyword>
<dbReference type="CDD" id="cd00051">
    <property type="entry name" value="EFh"/>
    <property type="match status" value="1"/>
</dbReference>
<protein>
    <recommendedName>
        <fullName evidence="2">EF-hand domain-containing protein</fullName>
    </recommendedName>
</protein>
<evidence type="ECO:0000313" key="3">
    <source>
        <dbReference type="EMBL" id="QJC55438.1"/>
    </source>
</evidence>
<dbReference type="PROSITE" id="PS00018">
    <property type="entry name" value="EF_HAND_1"/>
    <property type="match status" value="1"/>
</dbReference>
<dbReference type="InterPro" id="IPR002048">
    <property type="entry name" value="EF_hand_dom"/>
</dbReference>
<dbReference type="Proteomes" id="UP000502041">
    <property type="component" value="Chromosome"/>
</dbReference>
<dbReference type="EMBL" id="CP051461">
    <property type="protein sequence ID" value="QJC55438.1"/>
    <property type="molecule type" value="Genomic_DNA"/>
</dbReference>
<accession>A0A6H2H6F2</accession>
<dbReference type="PROSITE" id="PS50222">
    <property type="entry name" value="EF_HAND_2"/>
    <property type="match status" value="1"/>
</dbReference>
<dbReference type="GO" id="GO:0005509">
    <property type="term" value="F:calcium ion binding"/>
    <property type="evidence" value="ECO:0007669"/>
    <property type="project" value="InterPro"/>
</dbReference>
<dbReference type="AlphaFoldDB" id="A0A6H2H6F2"/>
<evidence type="ECO:0000259" key="2">
    <source>
        <dbReference type="PROSITE" id="PS50222"/>
    </source>
</evidence>
<keyword evidence="4" id="KW-1185">Reference proteome</keyword>
<sequence length="129" mass="14366">MIQENLNSMRCNQTPICMAAPAPTSTALYFYLSSLMTAFVIGSAILFFIAGDVRAQTPDNQPDAEQVAPRYSAEEVKRAFGFMDSNGDGKVSRDEAKLFRKVTQYFDEADTNKDGFLSLEEFNKAMNKP</sequence>
<organism evidence="3 4">
    <name type="scientific">Polaromonas vacuolata</name>
    <dbReference type="NCBI Taxonomy" id="37448"/>
    <lineage>
        <taxon>Bacteria</taxon>
        <taxon>Pseudomonadati</taxon>
        <taxon>Pseudomonadota</taxon>
        <taxon>Betaproteobacteria</taxon>
        <taxon>Burkholderiales</taxon>
        <taxon>Comamonadaceae</taxon>
        <taxon>Polaromonas</taxon>
    </lineage>
</organism>
<proteinExistence type="predicted"/>
<dbReference type="SMART" id="SM00054">
    <property type="entry name" value="EFh"/>
    <property type="match status" value="2"/>
</dbReference>
<dbReference type="KEGG" id="pvac:HC248_00718"/>
<feature type="transmembrane region" description="Helical" evidence="1">
    <location>
        <begin position="28"/>
        <end position="50"/>
    </location>
</feature>
<name>A0A6H2H6F2_9BURK</name>
<dbReference type="Gene3D" id="1.10.238.10">
    <property type="entry name" value="EF-hand"/>
    <property type="match status" value="1"/>
</dbReference>
<evidence type="ECO:0000313" key="4">
    <source>
        <dbReference type="Proteomes" id="UP000502041"/>
    </source>
</evidence>
<dbReference type="SUPFAM" id="SSF47473">
    <property type="entry name" value="EF-hand"/>
    <property type="match status" value="1"/>
</dbReference>
<keyword evidence="1" id="KW-1133">Transmembrane helix</keyword>
<dbReference type="Pfam" id="PF13499">
    <property type="entry name" value="EF-hand_7"/>
    <property type="match status" value="1"/>
</dbReference>
<feature type="domain" description="EF-hand" evidence="2">
    <location>
        <begin position="97"/>
        <end position="129"/>
    </location>
</feature>
<dbReference type="InterPro" id="IPR011992">
    <property type="entry name" value="EF-hand-dom_pair"/>
</dbReference>
<keyword evidence="1" id="KW-0812">Transmembrane</keyword>
<dbReference type="InterPro" id="IPR018247">
    <property type="entry name" value="EF_Hand_1_Ca_BS"/>
</dbReference>
<dbReference type="RefSeq" id="WP_238342705.1">
    <property type="nucleotide sequence ID" value="NZ_CP051461.1"/>
</dbReference>